<organism evidence="3 4">
    <name type="scientific">Paenibacillus lautus</name>
    <name type="common">Bacillus lautus</name>
    <dbReference type="NCBI Taxonomy" id="1401"/>
    <lineage>
        <taxon>Bacteria</taxon>
        <taxon>Bacillati</taxon>
        <taxon>Bacillota</taxon>
        <taxon>Bacilli</taxon>
        <taxon>Bacillales</taxon>
        <taxon>Paenibacillaceae</taxon>
        <taxon>Paenibacillus</taxon>
    </lineage>
</organism>
<dbReference type="PANTHER" id="PTHR11365:SF23">
    <property type="entry name" value="HYPOTHETICAL 5-OXOPROLINASE (EUROFUNG)-RELATED"/>
    <property type="match status" value="1"/>
</dbReference>
<proteinExistence type="predicted"/>
<dbReference type="RefSeq" id="WP_076320496.1">
    <property type="nucleotide sequence ID" value="NZ_MRTF01000001.1"/>
</dbReference>
<dbReference type="AlphaFoldDB" id="A0A1R1B7U4"/>
<comment type="caution">
    <text evidence="3">The sequence shown here is derived from an EMBL/GenBank/DDBJ whole genome shotgun (WGS) entry which is preliminary data.</text>
</comment>
<dbReference type="GO" id="GO:0005829">
    <property type="term" value="C:cytosol"/>
    <property type="evidence" value="ECO:0007669"/>
    <property type="project" value="TreeGrafter"/>
</dbReference>
<dbReference type="InterPro" id="IPR008040">
    <property type="entry name" value="Hydant_A_N"/>
</dbReference>
<feature type="domain" description="Hydantoinase/oxoprolinase N-terminal" evidence="2">
    <location>
        <begin position="7"/>
        <end position="176"/>
    </location>
</feature>
<accession>A0A1R1B7U4</accession>
<dbReference type="Proteomes" id="UP000187074">
    <property type="component" value="Unassembled WGS sequence"/>
</dbReference>
<feature type="domain" description="Hydantoinase A/oxoprolinase" evidence="1">
    <location>
        <begin position="195"/>
        <end position="503"/>
    </location>
</feature>
<dbReference type="Pfam" id="PF01968">
    <property type="entry name" value="Hydantoinase_A"/>
    <property type="match status" value="1"/>
</dbReference>
<evidence type="ECO:0000313" key="3">
    <source>
        <dbReference type="EMBL" id="OME96108.1"/>
    </source>
</evidence>
<dbReference type="STRING" id="1401.BK123_00420"/>
<dbReference type="OrthoDB" id="9768323at2"/>
<protein>
    <submittedName>
        <fullName evidence="3">Hydantoinase</fullName>
    </submittedName>
</protein>
<dbReference type="GO" id="GO:0006749">
    <property type="term" value="P:glutathione metabolic process"/>
    <property type="evidence" value="ECO:0007669"/>
    <property type="project" value="TreeGrafter"/>
</dbReference>
<dbReference type="Gene3D" id="3.30.420.40">
    <property type="match status" value="1"/>
</dbReference>
<dbReference type="PANTHER" id="PTHR11365">
    <property type="entry name" value="5-OXOPROLINASE RELATED"/>
    <property type="match status" value="1"/>
</dbReference>
<gene>
    <name evidence="3" type="ORF">BK123_00420</name>
</gene>
<dbReference type="InterPro" id="IPR002821">
    <property type="entry name" value="Hydantoinase_A"/>
</dbReference>
<dbReference type="GO" id="GO:0017168">
    <property type="term" value="F:5-oxoprolinase (ATP-hydrolyzing) activity"/>
    <property type="evidence" value="ECO:0007669"/>
    <property type="project" value="TreeGrafter"/>
</dbReference>
<evidence type="ECO:0000259" key="1">
    <source>
        <dbReference type="Pfam" id="PF01968"/>
    </source>
</evidence>
<name>A0A1R1B7U4_PAELA</name>
<evidence type="ECO:0000259" key="2">
    <source>
        <dbReference type="Pfam" id="PF05378"/>
    </source>
</evidence>
<dbReference type="InterPro" id="IPR043129">
    <property type="entry name" value="ATPase_NBD"/>
</dbReference>
<dbReference type="InterPro" id="IPR045079">
    <property type="entry name" value="Oxoprolinase-like"/>
</dbReference>
<reference evidence="3 4" key="1">
    <citation type="submission" date="2016-11" db="EMBL/GenBank/DDBJ databases">
        <title>Paenibacillus species isolates.</title>
        <authorList>
            <person name="Beno S.M."/>
        </authorList>
    </citation>
    <scope>NUCLEOTIDE SEQUENCE [LARGE SCALE GENOMIC DNA]</scope>
    <source>
        <strain evidence="3 4">FSL F4-0100</strain>
    </source>
</reference>
<dbReference type="EMBL" id="MRTF01000001">
    <property type="protein sequence ID" value="OME96108.1"/>
    <property type="molecule type" value="Genomic_DNA"/>
</dbReference>
<dbReference type="Pfam" id="PF05378">
    <property type="entry name" value="Hydant_A_N"/>
    <property type="match status" value="1"/>
</dbReference>
<evidence type="ECO:0000313" key="4">
    <source>
        <dbReference type="Proteomes" id="UP000187074"/>
    </source>
</evidence>
<dbReference type="SUPFAM" id="SSF53067">
    <property type="entry name" value="Actin-like ATPase domain"/>
    <property type="match status" value="1"/>
</dbReference>
<sequence>MERRKVRVGIDVGGTFTDAAVIDNETYEVIGKMKIPTTHHDEDGVAKGIVQILKRILESEGIAPDDVTFIAHGTTQATNALLEGDVARVGIIGMGSGLDGMSARSESNPGDIELAPGKYLKTYHTYLDSKNLRDEDIEAAIDELARQGAEVIVASEAYSVDDPANELRVVEIASRKGMYATGGHEISQLYGLKTRTRTAVVNASLIPKMMETANMTEKSVKHANIQSQLMIMRCDGGVMSIDEVRKRPILTMLSGLAAGVAGVLMYEKVSDGIFFEVGGTSVDISVIKNGKVMIKNAQVGGHRTYLQSLDVRTLGIAGGSMIKVANGNIIDVGPRSAHIAGKEYEAFAGAEQIVNPKVKFVSPREGDPAEYIILESETGKEFSYTLAGAANILGYIPEGDYARGNKEAAVRAWEALADHVGLSIEEAAREVMNIAIDKTMKTVNEMIEDYELDRSFVTLVGGGGSGAVLVPAMAEREQFRFQIANNAPYVSTIGVALAMVKEQLERTVVNPTEEDIKRIRSEIVERIVKSGASEDTVEVTIEIDSQKNILRAVATGSTELRSKDLGQQALSVEEMAAIAASSVDQPAASMMLASQCGRWSLFACEETKKSFFGLFKKKTTYVSVLDREGVVRFKKGNVHFAKLTKAQFGDRLQDFLDDNTIYSDANATIPKVFVFYREKMLDLTGMQTKEQLMSILEIETEMLTQEEELIAVVYQ</sequence>